<comment type="caution">
    <text evidence="1">The sequence shown here is derived from an EMBL/GenBank/DDBJ whole genome shotgun (WGS) entry which is preliminary data.</text>
</comment>
<dbReference type="AlphaFoldDB" id="A0A482W1S6"/>
<protein>
    <submittedName>
        <fullName evidence="1">Uncharacterized protein</fullName>
    </submittedName>
</protein>
<reference evidence="1 2" key="1">
    <citation type="submission" date="2017-03" db="EMBL/GenBank/DDBJ databases">
        <title>Genome of the blue death feigning beetle - Asbolus verrucosus.</title>
        <authorList>
            <person name="Rider S.D."/>
        </authorList>
    </citation>
    <scope>NUCLEOTIDE SEQUENCE [LARGE SCALE GENOMIC DNA]</scope>
    <source>
        <strain evidence="1">Butters</strain>
        <tissue evidence="1">Head and leg muscle</tissue>
    </source>
</reference>
<feature type="non-terminal residue" evidence="1">
    <location>
        <position position="66"/>
    </location>
</feature>
<name>A0A482W1S6_ASBVE</name>
<accession>A0A482W1S6</accession>
<dbReference type="Proteomes" id="UP000292052">
    <property type="component" value="Unassembled WGS sequence"/>
</dbReference>
<sequence>MFIVESYFCNGHLVDGKLWKKSHELNVDCHSKQNYHPPLAARYKKIFIFILIFCRCHSNSVKLIIL</sequence>
<organism evidence="1 2">
    <name type="scientific">Asbolus verrucosus</name>
    <name type="common">Desert ironclad beetle</name>
    <dbReference type="NCBI Taxonomy" id="1661398"/>
    <lineage>
        <taxon>Eukaryota</taxon>
        <taxon>Metazoa</taxon>
        <taxon>Ecdysozoa</taxon>
        <taxon>Arthropoda</taxon>
        <taxon>Hexapoda</taxon>
        <taxon>Insecta</taxon>
        <taxon>Pterygota</taxon>
        <taxon>Neoptera</taxon>
        <taxon>Endopterygota</taxon>
        <taxon>Coleoptera</taxon>
        <taxon>Polyphaga</taxon>
        <taxon>Cucujiformia</taxon>
        <taxon>Tenebrionidae</taxon>
        <taxon>Pimeliinae</taxon>
        <taxon>Asbolus</taxon>
    </lineage>
</organism>
<keyword evidence="2" id="KW-1185">Reference proteome</keyword>
<evidence type="ECO:0000313" key="1">
    <source>
        <dbReference type="EMBL" id="RZC38568.1"/>
    </source>
</evidence>
<evidence type="ECO:0000313" key="2">
    <source>
        <dbReference type="Proteomes" id="UP000292052"/>
    </source>
</evidence>
<proteinExistence type="predicted"/>
<gene>
    <name evidence="1" type="ORF">BDFB_014852</name>
</gene>
<dbReference type="EMBL" id="QDEB01042130">
    <property type="protein sequence ID" value="RZC38568.1"/>
    <property type="molecule type" value="Genomic_DNA"/>
</dbReference>
<dbReference type="OrthoDB" id="10408996at2759"/>